<dbReference type="EC" id="2.4.2.9" evidence="2"/>
<proteinExistence type="predicted"/>
<dbReference type="EMBL" id="CP084166">
    <property type="protein sequence ID" value="UJG40190.1"/>
    <property type="molecule type" value="Genomic_DNA"/>
</dbReference>
<dbReference type="InterPro" id="IPR000836">
    <property type="entry name" value="PRTase_dom"/>
</dbReference>
<name>A0A9Y1BK35_9ARCH</name>
<reference evidence="2" key="1">
    <citation type="journal article" date="2022" name="Nat. Microbiol.">
        <title>Unique mobile elements and scalable gene flow at the prokaryote-eukaryote boundary revealed by circularized Asgard archaea genomes.</title>
        <authorList>
            <person name="Wu F."/>
            <person name="Speth D.R."/>
            <person name="Philosof A."/>
            <person name="Cremiere A."/>
            <person name="Narayanan A."/>
            <person name="Barco R.A."/>
            <person name="Connon S.A."/>
            <person name="Amend J.P."/>
            <person name="Antoshechkin I.A."/>
            <person name="Orphan V.J."/>
        </authorList>
    </citation>
    <scope>NUCLEOTIDE SEQUENCE</scope>
    <source>
        <strain evidence="2">PM71</strain>
    </source>
</reference>
<keyword evidence="2" id="KW-0328">Glycosyltransferase</keyword>
<organism evidence="2">
    <name type="scientific">Candidatus Heimdallarchaeum aukensis</name>
    <dbReference type="NCBI Taxonomy" id="2876573"/>
    <lineage>
        <taxon>Archaea</taxon>
        <taxon>Promethearchaeati</taxon>
        <taxon>Candidatus Heimdallarchaeota</taxon>
        <taxon>Candidatus Heimdallarchaeia (ex Rinke et al. 2021) (nom. nud.)</taxon>
        <taxon>Candidatus Heimdallarchaeales</taxon>
        <taxon>Candidatus Heimdallarchaeaceae</taxon>
        <taxon>Candidatus Heimdallarchaeum</taxon>
    </lineage>
</organism>
<sequence>MYKNISNENLLVSQVVGTLRNKETEPAEFRFNLQKLGTYLAYEAARYFDNVGEKVETPLGIAEVRKIRDNIVVVAILRAALPMAEGVINQFSRASMGVVSASRGKMLREGGKEFRIDVPYINIPYLDESNVAIIVDPMLASGSTMLFILDHLYQQKPKRIVVLSAIASEYGINRILDKYPETIILTGDIDKELNEKGYIVPGLGDAGDRAFNT</sequence>
<dbReference type="Gene3D" id="3.40.50.2020">
    <property type="match status" value="1"/>
</dbReference>
<dbReference type="SUPFAM" id="SSF53271">
    <property type="entry name" value="PRTase-like"/>
    <property type="match status" value="1"/>
</dbReference>
<feature type="domain" description="Phosphoribosyltransferase" evidence="1">
    <location>
        <begin position="10"/>
        <end position="213"/>
    </location>
</feature>
<evidence type="ECO:0000259" key="1">
    <source>
        <dbReference type="Pfam" id="PF14681"/>
    </source>
</evidence>
<dbReference type="AlphaFoldDB" id="A0A9Y1BK35"/>
<gene>
    <name evidence="2" type="primary">upp</name>
    <name evidence="2" type="ORF">K9W45_10145</name>
</gene>
<evidence type="ECO:0000313" key="2">
    <source>
        <dbReference type="EMBL" id="UJG40190.1"/>
    </source>
</evidence>
<dbReference type="CDD" id="cd06223">
    <property type="entry name" value="PRTases_typeI"/>
    <property type="match status" value="1"/>
</dbReference>
<dbReference type="Pfam" id="PF14681">
    <property type="entry name" value="UPRTase"/>
    <property type="match status" value="1"/>
</dbReference>
<keyword evidence="2" id="KW-0808">Transferase</keyword>
<dbReference type="Proteomes" id="UP001201020">
    <property type="component" value="Chromosome"/>
</dbReference>
<dbReference type="NCBIfam" id="NF001097">
    <property type="entry name" value="PRK00129.1"/>
    <property type="match status" value="1"/>
</dbReference>
<protein>
    <submittedName>
        <fullName evidence="2">Uracil phosphoribosyltransferase</fullName>
        <ecNumber evidence="2">2.4.2.9</ecNumber>
    </submittedName>
</protein>
<accession>A0A9Y1BK35</accession>
<dbReference type="GO" id="GO:0004845">
    <property type="term" value="F:uracil phosphoribosyltransferase activity"/>
    <property type="evidence" value="ECO:0007669"/>
    <property type="project" value="UniProtKB-EC"/>
</dbReference>
<dbReference type="InterPro" id="IPR029057">
    <property type="entry name" value="PRTase-like"/>
</dbReference>